<dbReference type="EMBL" id="FOME01000003">
    <property type="protein sequence ID" value="SFD22334.1"/>
    <property type="molecule type" value="Genomic_DNA"/>
</dbReference>
<evidence type="ECO:0000256" key="1">
    <source>
        <dbReference type="SAM" id="MobiDB-lite"/>
    </source>
</evidence>
<evidence type="ECO:0000313" key="3">
    <source>
        <dbReference type="EMBL" id="SFD22334.1"/>
    </source>
</evidence>
<dbReference type="AlphaFoldDB" id="A0A1H6EFM7"/>
<accession>A0A1H6EFM7</accession>
<name>A0A1H6EFM7_9PSEU</name>
<dbReference type="InterPro" id="IPR036689">
    <property type="entry name" value="ESAT-6-like_sf"/>
</dbReference>
<feature type="compositionally biased region" description="Low complexity" evidence="1">
    <location>
        <begin position="321"/>
        <end position="332"/>
    </location>
</feature>
<organism evidence="2 5">
    <name type="scientific">Saccharopolyspora kobensis</name>
    <dbReference type="NCBI Taxonomy" id="146035"/>
    <lineage>
        <taxon>Bacteria</taxon>
        <taxon>Bacillati</taxon>
        <taxon>Actinomycetota</taxon>
        <taxon>Actinomycetes</taxon>
        <taxon>Pseudonocardiales</taxon>
        <taxon>Pseudonocardiaceae</taxon>
        <taxon>Saccharopolyspora</taxon>
    </lineage>
</organism>
<keyword evidence="4" id="KW-1185">Reference proteome</keyword>
<evidence type="ECO:0000313" key="2">
    <source>
        <dbReference type="EMBL" id="SEG96091.1"/>
    </source>
</evidence>
<gene>
    <name evidence="2" type="ORF">SAMN02982929_06300</name>
    <name evidence="3" type="ORF">SAMN05216506_103126</name>
</gene>
<evidence type="ECO:0000313" key="5">
    <source>
        <dbReference type="Proteomes" id="UP000236729"/>
    </source>
</evidence>
<feature type="compositionally biased region" description="Polar residues" evidence="1">
    <location>
        <begin position="301"/>
        <end position="311"/>
    </location>
</feature>
<dbReference type="EMBL" id="FNVB01000011">
    <property type="protein sequence ID" value="SEG96091.1"/>
    <property type="molecule type" value="Genomic_DNA"/>
</dbReference>
<evidence type="ECO:0008006" key="6">
    <source>
        <dbReference type="Google" id="ProtNLM"/>
    </source>
</evidence>
<reference evidence="2" key="2">
    <citation type="submission" date="2016-10" db="EMBL/GenBank/DDBJ databases">
        <authorList>
            <person name="de Groot N.N."/>
        </authorList>
    </citation>
    <scope>NUCLEOTIDE SEQUENCE [LARGE SCALE GENOMIC DNA]</scope>
    <source>
        <strain evidence="2">ATCC 20501</strain>
    </source>
</reference>
<protein>
    <recommendedName>
        <fullName evidence="6">WXG100 family type VII secretion target</fullName>
    </recommendedName>
</protein>
<feature type="compositionally biased region" description="Polar residues" evidence="1">
    <location>
        <begin position="370"/>
        <end position="403"/>
    </location>
</feature>
<feature type="region of interest" description="Disordered" evidence="1">
    <location>
        <begin position="368"/>
        <end position="418"/>
    </location>
</feature>
<dbReference type="SUPFAM" id="SSF140453">
    <property type="entry name" value="EsxAB dimer-like"/>
    <property type="match status" value="1"/>
</dbReference>
<evidence type="ECO:0000313" key="4">
    <source>
        <dbReference type="Proteomes" id="UP000199690"/>
    </source>
</evidence>
<dbReference type="RefSeq" id="WP_093350488.1">
    <property type="nucleotide sequence ID" value="NZ_FNVB01000011.1"/>
</dbReference>
<reference evidence="4 5" key="1">
    <citation type="submission" date="2016-10" db="EMBL/GenBank/DDBJ databases">
        <authorList>
            <person name="Varghese N."/>
            <person name="Submissions S."/>
        </authorList>
    </citation>
    <scope>NUCLEOTIDE SEQUENCE [LARGE SCALE GENOMIC DNA]</scope>
    <source>
        <strain evidence="5">ATCC 20501</strain>
        <strain evidence="3 4">CGMCC 4.3529</strain>
    </source>
</reference>
<dbReference type="Proteomes" id="UP000236729">
    <property type="component" value="Unassembled WGS sequence"/>
</dbReference>
<accession>A0A1I1QJK8</accession>
<proteinExistence type="predicted"/>
<dbReference type="Proteomes" id="UP000199690">
    <property type="component" value="Unassembled WGS sequence"/>
</dbReference>
<sequence length="554" mass="57105">MTNPLVAERKDSTQAFSGVPIMESVDETKKAVESGDWAAGVMGAVGTGLDALTMALDPFGSILAAGVGWLMEHVGPLSDALDALTGDADQIKAHSETWKNVATELGEINTEMANMVNNDTASWVGAAGDAYRNRSEDTAKLIEAAQKAAEGASSGIGTAGEVVAAVRTLVRDIIAELVGRLISWALQVLATLGIAMAWVVPQVVAAVAKTVARIADVTTKLVKAMKSLGKLMKKLGDGFGDASKALKKIKGDQGPAAKVDSPAPNRSTGSGGPGPRGDSPASTRSMNNDDGVRSTPDGPASTRSQNANSDVTSHRDPQPTNSAGNNSGNSGAKPLTGKNSWGFKVEFKPDDVVSIPLKDKNGNVIGVSFPTKSSDGPTLSQWSGAPSRTSDASYFKNFQSSKPASPDGKTPAQPATGVNTGAPWKDPFYAHAHANPNEFAVEVKKPSFFGLGGDTQTVTVDGATHGKILSSNKYFQDASTANPNRDVVYMSCESASSSGNAAKSSSTVLHGLGHSGAVYAPTGTGHRLTRPDGSWSGYGVSADPAGGTGEFKRF</sequence>
<feature type="region of interest" description="Disordered" evidence="1">
    <location>
        <begin position="250"/>
        <end position="340"/>
    </location>
</feature>